<accession>A0A6I4M068</accession>
<keyword evidence="3" id="KW-0969">Cilium</keyword>
<evidence type="ECO:0000259" key="2">
    <source>
        <dbReference type="Pfam" id="PF02120"/>
    </source>
</evidence>
<dbReference type="CDD" id="cd17470">
    <property type="entry name" value="T3SS_Flik_C"/>
    <property type="match status" value="1"/>
</dbReference>
<feature type="compositionally biased region" description="Polar residues" evidence="1">
    <location>
        <begin position="71"/>
        <end position="86"/>
    </location>
</feature>
<dbReference type="OrthoDB" id="7478760at2"/>
<reference evidence="3 4" key="1">
    <citation type="submission" date="2019-01" db="EMBL/GenBank/DDBJ databases">
        <title>Sphingorhabdus lacus sp.nov., isolated from an oligotrophic freshwater lake.</title>
        <authorList>
            <person name="Park M."/>
        </authorList>
    </citation>
    <scope>NUCLEOTIDE SEQUENCE [LARGE SCALE GENOMIC DNA]</scope>
    <source>
        <strain evidence="3 4">IMCC26285</strain>
    </source>
</reference>
<keyword evidence="3" id="KW-0282">Flagellum</keyword>
<keyword evidence="4" id="KW-1185">Reference proteome</keyword>
<protein>
    <submittedName>
        <fullName evidence="3">Flagellar hook-length control protein FliK</fullName>
    </submittedName>
</protein>
<dbReference type="Gene3D" id="3.30.750.140">
    <property type="match status" value="1"/>
</dbReference>
<gene>
    <name evidence="3" type="ORF">EUU23_13325</name>
</gene>
<evidence type="ECO:0000256" key="1">
    <source>
        <dbReference type="SAM" id="MobiDB-lite"/>
    </source>
</evidence>
<dbReference type="Proteomes" id="UP000471147">
    <property type="component" value="Unassembled WGS sequence"/>
</dbReference>
<feature type="compositionally biased region" description="Low complexity" evidence="1">
    <location>
        <begin position="420"/>
        <end position="431"/>
    </location>
</feature>
<dbReference type="RefSeq" id="WP_160354548.1">
    <property type="nucleotide sequence ID" value="NZ_SDWJ01000002.1"/>
</dbReference>
<feature type="compositionally biased region" description="Polar residues" evidence="1">
    <location>
        <begin position="438"/>
        <end position="448"/>
    </location>
</feature>
<dbReference type="Pfam" id="PF02120">
    <property type="entry name" value="Flg_hook"/>
    <property type="match status" value="1"/>
</dbReference>
<sequence length="448" mass="47362">MNLSAIQTITTPASAPILQGQSVETLLDFDALVGQATNPIVKDADPKTGSAAPIESPEAPAVTAAPVTREIPTSPSPTVQFNTTDQLFKGEPPKQDRTPGSTAIVVADANHAHGAKPVAAPVADRELNLRFSPDMGKRSMVDSPIVAEAENAQAESAIKVDTQLPKAVPDQTAQPPVTPPKAVLISYSEEEPNDKDEAPARDLPDVPVQIAMPTPPPPPLIVAAATAAPVQSTMLATPRSDAPKDIRKATMPVDKGTDKIPFSAAELPLKIPTSEPTVTQFSLPTAAPQGVAPAAMTAPLFATPDMSTSHQLDLARDTQWIEQLTREIVSVAGQDGKLRFGLAPDGLGHLEVMVETQKDGVNIQFQTSTENAAKIFAAEQPKLLEELRQSGVRVANSDLMAGHQMQSQRDHSRAQNLAWQGPSNPQSNQPNNRPPSAHPNTSLSGRFA</sequence>
<comment type="caution">
    <text evidence="3">The sequence shown here is derived from an EMBL/GenBank/DDBJ whole genome shotgun (WGS) entry which is preliminary data.</text>
</comment>
<feature type="compositionally biased region" description="Low complexity" evidence="1">
    <location>
        <begin position="50"/>
        <end position="68"/>
    </location>
</feature>
<evidence type="ECO:0000313" key="4">
    <source>
        <dbReference type="Proteomes" id="UP000471147"/>
    </source>
</evidence>
<dbReference type="InterPro" id="IPR038610">
    <property type="entry name" value="FliK-like_C_sf"/>
</dbReference>
<keyword evidence="3" id="KW-0966">Cell projection</keyword>
<proteinExistence type="predicted"/>
<dbReference type="InterPro" id="IPR021136">
    <property type="entry name" value="Flagellar_hook_control-like_C"/>
</dbReference>
<dbReference type="EMBL" id="SDWJ01000002">
    <property type="protein sequence ID" value="MVZ98671.1"/>
    <property type="molecule type" value="Genomic_DNA"/>
</dbReference>
<name>A0A6I4M068_9SPHN</name>
<dbReference type="AlphaFoldDB" id="A0A6I4M068"/>
<evidence type="ECO:0000313" key="3">
    <source>
        <dbReference type="EMBL" id="MVZ98671.1"/>
    </source>
</evidence>
<feature type="region of interest" description="Disordered" evidence="1">
    <location>
        <begin position="406"/>
        <end position="448"/>
    </location>
</feature>
<feature type="region of interest" description="Disordered" evidence="1">
    <location>
        <begin position="40"/>
        <end position="100"/>
    </location>
</feature>
<organism evidence="3 4">
    <name type="scientific">Sphingorhabdus profundilacus</name>
    <dbReference type="NCBI Taxonomy" id="2509718"/>
    <lineage>
        <taxon>Bacteria</taxon>
        <taxon>Pseudomonadati</taxon>
        <taxon>Pseudomonadota</taxon>
        <taxon>Alphaproteobacteria</taxon>
        <taxon>Sphingomonadales</taxon>
        <taxon>Sphingomonadaceae</taxon>
        <taxon>Sphingorhabdus</taxon>
    </lineage>
</organism>
<feature type="domain" description="Flagellar hook-length control protein-like C-terminal" evidence="2">
    <location>
        <begin position="328"/>
        <end position="406"/>
    </location>
</feature>